<dbReference type="PANTHER" id="PTHR35011">
    <property type="entry name" value="2,3-DIKETO-L-GULONATE TRAP TRANSPORTER SMALL PERMEASE PROTEIN YIAM"/>
    <property type="match status" value="1"/>
</dbReference>
<keyword evidence="2 9" id="KW-0813">Transport</keyword>
<dbReference type="GO" id="GO:0022857">
    <property type="term" value="F:transmembrane transporter activity"/>
    <property type="evidence" value="ECO:0007669"/>
    <property type="project" value="UniProtKB-UniRule"/>
</dbReference>
<dbReference type="Pfam" id="PF04290">
    <property type="entry name" value="DctQ"/>
    <property type="match status" value="1"/>
</dbReference>
<feature type="domain" description="Tripartite ATP-independent periplasmic transporters DctQ component" evidence="10">
    <location>
        <begin position="57"/>
        <end position="177"/>
    </location>
</feature>
<evidence type="ECO:0000256" key="6">
    <source>
        <dbReference type="ARBA" id="ARBA00022989"/>
    </source>
</evidence>
<feature type="transmembrane region" description="Helical" evidence="9">
    <location>
        <begin position="40"/>
        <end position="64"/>
    </location>
</feature>
<evidence type="ECO:0000256" key="8">
    <source>
        <dbReference type="ARBA" id="ARBA00038436"/>
    </source>
</evidence>
<keyword evidence="12" id="KW-1185">Reference proteome</keyword>
<name>A0A4P8EJS8_9RHOB</name>
<geneLocation type="plasmid" evidence="11 12">
    <name>unnamed1</name>
</geneLocation>
<feature type="transmembrane region" description="Helical" evidence="9">
    <location>
        <begin position="118"/>
        <end position="139"/>
    </location>
</feature>
<evidence type="ECO:0000256" key="3">
    <source>
        <dbReference type="ARBA" id="ARBA00022475"/>
    </source>
</evidence>
<dbReference type="Proteomes" id="UP000298631">
    <property type="component" value="Plasmid unnamed1"/>
</dbReference>
<evidence type="ECO:0000256" key="4">
    <source>
        <dbReference type="ARBA" id="ARBA00022519"/>
    </source>
</evidence>
<dbReference type="EMBL" id="CP039965">
    <property type="protein sequence ID" value="QCO57248.1"/>
    <property type="molecule type" value="Genomic_DNA"/>
</dbReference>
<keyword evidence="5 9" id="KW-0812">Transmembrane</keyword>
<dbReference type="OrthoDB" id="7843894at2"/>
<comment type="subunit">
    <text evidence="9">The complex comprises the extracytoplasmic solute receptor protein and the two transmembrane proteins.</text>
</comment>
<evidence type="ECO:0000259" key="10">
    <source>
        <dbReference type="Pfam" id="PF04290"/>
    </source>
</evidence>
<dbReference type="GO" id="GO:0005886">
    <property type="term" value="C:plasma membrane"/>
    <property type="evidence" value="ECO:0007669"/>
    <property type="project" value="UniProtKB-SubCell"/>
</dbReference>
<evidence type="ECO:0000256" key="2">
    <source>
        <dbReference type="ARBA" id="ARBA00022448"/>
    </source>
</evidence>
<comment type="subcellular location">
    <subcellularLocation>
        <location evidence="1 9">Cell inner membrane</location>
        <topology evidence="1 9">Multi-pass membrane protein</topology>
    </subcellularLocation>
</comment>
<keyword evidence="11" id="KW-0614">Plasmid</keyword>
<sequence length="195" mass="21489">MLIGIGTFEQHLSECEVTLTQPLNPRKQDLAVLRGIYKSLILAETIICYGTFALGTIALIIDIFGREFLGNGVFGAQRFAVYCMALAGMMGFSYVISEGGHLRPSAVDRMFPEGWHAAMARFGDLLSALLCVLLAWAAFTFVSSTYQIGERDMTLPLDLWTIQTVLILAFVFAATKFMIFFIAPALRPNDNGEAM</sequence>
<reference evidence="11 12" key="1">
    <citation type="submission" date="2019-05" db="EMBL/GenBank/DDBJ databases">
        <title>Pseudorhodobacter turbinis sp. nov., isolated from the gut of the Korean turban shell.</title>
        <authorList>
            <person name="Jeong Y.-S."/>
            <person name="Kang W.-R."/>
            <person name="Bae J.-W."/>
        </authorList>
    </citation>
    <scope>NUCLEOTIDE SEQUENCE [LARGE SCALE GENOMIC DNA]</scope>
    <source>
        <strain evidence="11 12">S12M18</strain>
        <plasmid evidence="11 12">unnamed1</plasmid>
    </source>
</reference>
<accession>A0A4P8EJS8</accession>
<protein>
    <recommendedName>
        <fullName evidence="9">TRAP transporter small permease protein</fullName>
    </recommendedName>
</protein>
<dbReference type="InterPro" id="IPR007387">
    <property type="entry name" value="TRAP_DctQ"/>
</dbReference>
<keyword evidence="7 9" id="KW-0472">Membrane</keyword>
<organism evidence="11 12">
    <name type="scientific">Pseudorhodobacter turbinis</name>
    <dbReference type="NCBI Taxonomy" id="2500533"/>
    <lineage>
        <taxon>Bacteria</taxon>
        <taxon>Pseudomonadati</taxon>
        <taxon>Pseudomonadota</taxon>
        <taxon>Alphaproteobacteria</taxon>
        <taxon>Rhodobacterales</taxon>
        <taxon>Paracoccaceae</taxon>
        <taxon>Pseudorhodobacter</taxon>
    </lineage>
</organism>
<evidence type="ECO:0000256" key="9">
    <source>
        <dbReference type="RuleBase" id="RU369079"/>
    </source>
</evidence>
<evidence type="ECO:0000313" key="12">
    <source>
        <dbReference type="Proteomes" id="UP000298631"/>
    </source>
</evidence>
<keyword evidence="6 9" id="KW-1133">Transmembrane helix</keyword>
<feature type="transmembrane region" description="Helical" evidence="9">
    <location>
        <begin position="159"/>
        <end position="186"/>
    </location>
</feature>
<dbReference type="AlphaFoldDB" id="A0A4P8EJS8"/>
<dbReference type="KEGG" id="pseb:EOK75_15945"/>
<comment type="similarity">
    <text evidence="8 9">Belongs to the TRAP transporter small permease family.</text>
</comment>
<gene>
    <name evidence="11" type="ORF">EOK75_15945</name>
</gene>
<feature type="transmembrane region" description="Helical" evidence="9">
    <location>
        <begin position="79"/>
        <end position="97"/>
    </location>
</feature>
<proteinExistence type="inferred from homology"/>
<evidence type="ECO:0000256" key="7">
    <source>
        <dbReference type="ARBA" id="ARBA00023136"/>
    </source>
</evidence>
<keyword evidence="4 9" id="KW-0997">Cell inner membrane</keyword>
<dbReference type="RefSeq" id="WP_137195051.1">
    <property type="nucleotide sequence ID" value="NZ_CP039965.1"/>
</dbReference>
<evidence type="ECO:0000313" key="11">
    <source>
        <dbReference type="EMBL" id="QCO57248.1"/>
    </source>
</evidence>
<comment type="function">
    <text evidence="9">Part of the tripartite ATP-independent periplasmic (TRAP) transport system.</text>
</comment>
<keyword evidence="3" id="KW-1003">Cell membrane</keyword>
<dbReference type="PANTHER" id="PTHR35011:SF4">
    <property type="entry name" value="SLL1102 PROTEIN"/>
    <property type="match status" value="1"/>
</dbReference>
<dbReference type="InterPro" id="IPR055348">
    <property type="entry name" value="DctQ"/>
</dbReference>
<evidence type="ECO:0000256" key="1">
    <source>
        <dbReference type="ARBA" id="ARBA00004429"/>
    </source>
</evidence>
<evidence type="ECO:0000256" key="5">
    <source>
        <dbReference type="ARBA" id="ARBA00022692"/>
    </source>
</evidence>